<gene>
    <name evidence="2" type="ORF">BU14_0749s0008</name>
</gene>
<feature type="region of interest" description="Disordered" evidence="1">
    <location>
        <begin position="1"/>
        <end position="91"/>
    </location>
</feature>
<dbReference type="EMBL" id="KV919254">
    <property type="protein sequence ID" value="OSX70454.1"/>
    <property type="molecule type" value="Genomic_DNA"/>
</dbReference>
<feature type="compositionally biased region" description="Low complexity" evidence="1">
    <location>
        <begin position="48"/>
        <end position="65"/>
    </location>
</feature>
<protein>
    <submittedName>
        <fullName evidence="2">Uncharacterized protein</fullName>
    </submittedName>
</protein>
<feature type="compositionally biased region" description="Basic residues" evidence="1">
    <location>
        <begin position="140"/>
        <end position="150"/>
    </location>
</feature>
<feature type="region of interest" description="Disordered" evidence="1">
    <location>
        <begin position="124"/>
        <end position="150"/>
    </location>
</feature>
<evidence type="ECO:0000313" key="3">
    <source>
        <dbReference type="Proteomes" id="UP000218209"/>
    </source>
</evidence>
<accession>A0A1X6NPC0</accession>
<dbReference type="AlphaFoldDB" id="A0A1X6NPC0"/>
<reference evidence="2 3" key="1">
    <citation type="submission" date="2017-03" db="EMBL/GenBank/DDBJ databases">
        <title>WGS assembly of Porphyra umbilicalis.</title>
        <authorList>
            <person name="Brawley S.H."/>
            <person name="Blouin N.A."/>
            <person name="Ficko-Blean E."/>
            <person name="Wheeler G.L."/>
            <person name="Lohr M."/>
            <person name="Goodson H.V."/>
            <person name="Jenkins J.W."/>
            <person name="Blaby-Haas C.E."/>
            <person name="Helliwell K.E."/>
            <person name="Chan C."/>
            <person name="Marriage T."/>
            <person name="Bhattacharya D."/>
            <person name="Klein A.S."/>
            <person name="Badis Y."/>
            <person name="Brodie J."/>
            <person name="Cao Y."/>
            <person name="Collen J."/>
            <person name="Dittami S.M."/>
            <person name="Gachon C.M."/>
            <person name="Green B.R."/>
            <person name="Karpowicz S."/>
            <person name="Kim J.W."/>
            <person name="Kudahl U."/>
            <person name="Lin S."/>
            <person name="Michel G."/>
            <person name="Mittag M."/>
            <person name="Olson B.J."/>
            <person name="Pangilinan J."/>
            <person name="Peng Y."/>
            <person name="Qiu H."/>
            <person name="Shu S."/>
            <person name="Singer J.T."/>
            <person name="Smith A.G."/>
            <person name="Sprecher B.N."/>
            <person name="Wagner V."/>
            <person name="Wang W."/>
            <person name="Wang Z.-Y."/>
            <person name="Yan J."/>
            <person name="Yarish C."/>
            <person name="Zoeuner-Riek S."/>
            <person name="Zhuang Y."/>
            <person name="Zou Y."/>
            <person name="Lindquist E.A."/>
            <person name="Grimwood J."/>
            <person name="Barry K."/>
            <person name="Rokhsar D.S."/>
            <person name="Schmutz J."/>
            <person name="Stiller J.W."/>
            <person name="Grossman A.R."/>
            <person name="Prochnik S.E."/>
        </authorList>
    </citation>
    <scope>NUCLEOTIDE SEQUENCE [LARGE SCALE GENOMIC DNA]</scope>
    <source>
        <strain evidence="2">4086291</strain>
    </source>
</reference>
<evidence type="ECO:0000256" key="1">
    <source>
        <dbReference type="SAM" id="MobiDB-lite"/>
    </source>
</evidence>
<feature type="region of interest" description="Disordered" evidence="1">
    <location>
        <begin position="98"/>
        <end position="117"/>
    </location>
</feature>
<proteinExistence type="predicted"/>
<keyword evidence="3" id="KW-1185">Reference proteome</keyword>
<evidence type="ECO:0000313" key="2">
    <source>
        <dbReference type="EMBL" id="OSX70454.1"/>
    </source>
</evidence>
<organism evidence="2 3">
    <name type="scientific">Porphyra umbilicalis</name>
    <name type="common">Purple laver</name>
    <name type="synonym">Red alga</name>
    <dbReference type="NCBI Taxonomy" id="2786"/>
    <lineage>
        <taxon>Eukaryota</taxon>
        <taxon>Rhodophyta</taxon>
        <taxon>Bangiophyceae</taxon>
        <taxon>Bangiales</taxon>
        <taxon>Bangiaceae</taxon>
        <taxon>Porphyra</taxon>
    </lineage>
</organism>
<feature type="compositionally biased region" description="Gly residues" evidence="1">
    <location>
        <begin position="1"/>
        <end position="12"/>
    </location>
</feature>
<feature type="compositionally biased region" description="Low complexity" evidence="1">
    <location>
        <begin position="27"/>
        <end position="39"/>
    </location>
</feature>
<feature type="compositionally biased region" description="Gly residues" evidence="1">
    <location>
        <begin position="66"/>
        <end position="89"/>
    </location>
</feature>
<sequence length="150" mass="15225">MAGGGGGGGDGEGAPRAAPRRHLPTCGVRGRAAGRPSPRGGRRRRLPPRASTPARRAAPGAAATARGGGGGGGGGAAGTAGCGRRGVGGWPRRRCLWAPAEGPTAGAGGAARMRQREARRWWPRGEAPGRSAVAGLRPRHEVRRWRARGR</sequence>
<name>A0A1X6NPC0_PORUM</name>
<dbReference type="Proteomes" id="UP000218209">
    <property type="component" value="Unassembled WGS sequence"/>
</dbReference>